<evidence type="ECO:0000256" key="2">
    <source>
        <dbReference type="ARBA" id="ARBA00004123"/>
    </source>
</evidence>
<dbReference type="InterPro" id="IPR001353">
    <property type="entry name" value="Proteasome_sua/b"/>
</dbReference>
<evidence type="ECO:0000256" key="3">
    <source>
        <dbReference type="ARBA" id="ARBA00012039"/>
    </source>
</evidence>
<dbReference type="GO" id="GO:0005634">
    <property type="term" value="C:nucleus"/>
    <property type="evidence" value="ECO:0007669"/>
    <property type="project" value="UniProtKB-SubCell"/>
</dbReference>
<feature type="active site" description="Nucleophile" evidence="11">
    <location>
        <position position="39"/>
    </location>
</feature>
<dbReference type="OMA" id="NLGMAMQ"/>
<evidence type="ECO:0000256" key="11">
    <source>
        <dbReference type="PIRSR" id="PIRSR600243-1"/>
    </source>
</evidence>
<dbReference type="PANTHER" id="PTHR32194:SF3">
    <property type="entry name" value="PROTEASOME SUBUNIT BETA"/>
    <property type="match status" value="1"/>
</dbReference>
<evidence type="ECO:0000256" key="8">
    <source>
        <dbReference type="ARBA" id="ARBA00022942"/>
    </source>
</evidence>
<evidence type="ECO:0000256" key="7">
    <source>
        <dbReference type="ARBA" id="ARBA00022801"/>
    </source>
</evidence>
<dbReference type="GO" id="GO:0010498">
    <property type="term" value="P:proteasomal protein catabolic process"/>
    <property type="evidence" value="ECO:0007669"/>
    <property type="project" value="UniProtKB-ARBA"/>
</dbReference>
<dbReference type="EMBL" id="AK419618">
    <property type="protein sequence ID" value="BAN38283.1"/>
    <property type="molecule type" value="mRNA"/>
</dbReference>
<organism evidence="12">
    <name type="scientific">Entamoeba histolytica</name>
    <dbReference type="NCBI Taxonomy" id="5759"/>
    <lineage>
        <taxon>Eukaryota</taxon>
        <taxon>Amoebozoa</taxon>
        <taxon>Evosea</taxon>
        <taxon>Archamoebae</taxon>
        <taxon>Mastigamoebida</taxon>
        <taxon>Entamoebidae</taxon>
        <taxon>Entamoeba</taxon>
    </lineage>
</organism>
<dbReference type="InterPro" id="IPR023333">
    <property type="entry name" value="Proteasome_suB-type"/>
</dbReference>
<dbReference type="InterPro" id="IPR000243">
    <property type="entry name" value="Pept_T1A_subB"/>
</dbReference>
<evidence type="ECO:0000256" key="9">
    <source>
        <dbReference type="ARBA" id="ARBA00023145"/>
    </source>
</evidence>
<keyword evidence="7" id="KW-0378">Hydrolase</keyword>
<keyword evidence="9" id="KW-0865">Zymogen</keyword>
<comment type="catalytic activity">
    <reaction evidence="1">
        <text>Cleavage of peptide bonds with very broad specificity.</text>
        <dbReference type="EC" id="3.4.25.1"/>
    </reaction>
</comment>
<evidence type="ECO:0000256" key="4">
    <source>
        <dbReference type="ARBA" id="ARBA00022490"/>
    </source>
</evidence>
<evidence type="ECO:0000256" key="5">
    <source>
        <dbReference type="ARBA" id="ARBA00022670"/>
    </source>
</evidence>
<evidence type="ECO:0000313" key="12">
    <source>
        <dbReference type="EMBL" id="BAN38283.1"/>
    </source>
</evidence>
<name>A0A060N2N3_ENTHI</name>
<dbReference type="HOGENOM" id="CLU_035750_7_1_1"/>
<proteinExistence type="evidence at transcript level"/>
<keyword evidence="10" id="KW-0539">Nucleus</keyword>
<dbReference type="SUPFAM" id="SSF56235">
    <property type="entry name" value="N-terminal nucleophile aminohydrolases (Ntn hydrolases)"/>
    <property type="match status" value="1"/>
</dbReference>
<reference evidence="12" key="1">
    <citation type="submission" date="2012-06" db="EMBL/GenBank/DDBJ databases">
        <title>Short 5' UTR of Entamoeba genes.</title>
        <authorList>
            <person name="Hiranuka K."/>
            <person name="Kumagai M."/>
            <person name="Wakaguri H."/>
            <person name="Suzuki Y."/>
            <person name="Sugano S."/>
            <person name="Watanabe J."/>
            <person name="Makioka A."/>
        </authorList>
    </citation>
    <scope>NUCLEOTIDE SEQUENCE</scope>
    <source>
        <strain evidence="12">HM-1:IMSS</strain>
    </source>
</reference>
<sequence length="252" mass="28403">MESLIKDLNKQKETKKERVILPCKELSLPKALTEHKHGTTTLSMIIKEGIIVAVDSRATRGAFISSGSVQKYIPITSHIIGTMAGGAADCAYWERELTRQCRLFELRNKPPISVAAASKMLANILYQYRNYNLSVGSMICGYDKTGPHIFYVEDGGVRIPGHLFSVGSGSPYAVSLIDSEYDYNMPKEKAIELARRAIFHATHRDVASGGNVNVIFIDKDGWRLISRNDCYDLYYDHYNIEEYQKHGQMEED</sequence>
<dbReference type="PROSITE" id="PS51476">
    <property type="entry name" value="PROTEASOME_BETA_2"/>
    <property type="match status" value="1"/>
</dbReference>
<dbReference type="GO" id="GO:0004298">
    <property type="term" value="F:threonine-type endopeptidase activity"/>
    <property type="evidence" value="ECO:0007669"/>
    <property type="project" value="UniProtKB-KW"/>
</dbReference>
<keyword evidence="6" id="KW-0888">Threonine protease</keyword>
<keyword evidence="5" id="KW-0645">Protease</keyword>
<accession>A0A060N2N3</accession>
<evidence type="ECO:0000256" key="6">
    <source>
        <dbReference type="ARBA" id="ARBA00022698"/>
    </source>
</evidence>
<dbReference type="GO" id="GO:0005839">
    <property type="term" value="C:proteasome core complex"/>
    <property type="evidence" value="ECO:0007669"/>
    <property type="project" value="InterPro"/>
</dbReference>
<dbReference type="Gene3D" id="3.60.20.10">
    <property type="entry name" value="Glutamine Phosphoribosylpyrophosphate, subunit 1, domain 1"/>
    <property type="match status" value="1"/>
</dbReference>
<keyword evidence="4" id="KW-0963">Cytoplasm</keyword>
<evidence type="ECO:0000256" key="10">
    <source>
        <dbReference type="ARBA" id="ARBA00023242"/>
    </source>
</evidence>
<dbReference type="InterPro" id="IPR029055">
    <property type="entry name" value="Ntn_hydrolases_N"/>
</dbReference>
<dbReference type="EC" id="3.4.25.1" evidence="3"/>
<dbReference type="PRINTS" id="PR00141">
    <property type="entry name" value="PROTEASOME"/>
</dbReference>
<keyword evidence="8 12" id="KW-0647">Proteasome</keyword>
<evidence type="ECO:0000256" key="1">
    <source>
        <dbReference type="ARBA" id="ARBA00001198"/>
    </source>
</evidence>
<dbReference type="CDD" id="cd03761">
    <property type="entry name" value="proteasome_beta_type_5"/>
    <property type="match status" value="1"/>
</dbReference>
<dbReference type="GO" id="GO:0005737">
    <property type="term" value="C:cytoplasm"/>
    <property type="evidence" value="ECO:0007669"/>
    <property type="project" value="UniProtKB-ARBA"/>
</dbReference>
<dbReference type="AlphaFoldDB" id="A0A060N2N3"/>
<dbReference type="SMR" id="A0A060N2N3"/>
<comment type="subcellular location">
    <subcellularLocation>
        <location evidence="2">Nucleus</location>
    </subcellularLocation>
</comment>
<protein>
    <recommendedName>
        <fullName evidence="3">proteasome endopeptidase complex</fullName>
        <ecNumber evidence="3">3.4.25.1</ecNumber>
    </recommendedName>
</protein>
<dbReference type="PANTHER" id="PTHR32194">
    <property type="entry name" value="METALLOPROTEASE TLDD"/>
    <property type="match status" value="1"/>
</dbReference>
<dbReference type="Pfam" id="PF00227">
    <property type="entry name" value="Proteasome"/>
    <property type="match status" value="1"/>
</dbReference>
<dbReference type="FunFam" id="3.60.20.10:FF:000051">
    <property type="entry name" value="Proteasome subunit beta"/>
    <property type="match status" value="1"/>
</dbReference>